<feature type="domain" description="Cas12f1-like TNB" evidence="2">
    <location>
        <begin position="2"/>
        <end position="60"/>
    </location>
</feature>
<dbReference type="InterPro" id="IPR010095">
    <property type="entry name" value="Cas12f1-like_TNB"/>
</dbReference>
<dbReference type="EMBL" id="CP133218">
    <property type="protein sequence ID" value="WML91391.1"/>
    <property type="molecule type" value="Genomic_DNA"/>
</dbReference>
<organism evidence="3 4">
    <name type="scientific">Thiothrix lacustris</name>
    <dbReference type="NCBI Taxonomy" id="525917"/>
    <lineage>
        <taxon>Bacteria</taxon>
        <taxon>Pseudomonadati</taxon>
        <taxon>Pseudomonadota</taxon>
        <taxon>Gammaproteobacteria</taxon>
        <taxon>Thiotrichales</taxon>
        <taxon>Thiotrichaceae</taxon>
        <taxon>Thiothrix</taxon>
    </lineage>
</organism>
<name>A0ABY9MRW6_9GAMM</name>
<dbReference type="RefSeq" id="WP_308896154.1">
    <property type="nucleotide sequence ID" value="NZ_CP133218.1"/>
</dbReference>
<sequence>MDKSVTTNIFSKCGTVTACHNTPSVPARFPKIRAGLGIREWMCADCGTLHDRDVNAARNILAAGHSRLAGGILAL</sequence>
<evidence type="ECO:0000259" key="2">
    <source>
        <dbReference type="Pfam" id="PF07282"/>
    </source>
</evidence>
<accession>A0ABY9MRW6</accession>
<evidence type="ECO:0000313" key="4">
    <source>
        <dbReference type="Proteomes" id="UP001236657"/>
    </source>
</evidence>
<proteinExistence type="predicted"/>
<reference evidence="3 4" key="1">
    <citation type="submission" date="2023-08" db="EMBL/GenBank/DDBJ databases">
        <title>New molecular markers tilS and rpoB for phylogenetic and monitoring studies of the genus Thiothrix biodiversity.</title>
        <authorList>
            <person name="Ravin N.V."/>
            <person name="Smolyakov D."/>
            <person name="Markov N.D."/>
            <person name="Beletsky A.V."/>
            <person name="Mardanov A.V."/>
            <person name="Rudenko T.S."/>
            <person name="Grabovich M.Y."/>
        </authorList>
    </citation>
    <scope>NUCLEOTIDE SEQUENCE [LARGE SCALE GENOMIC DNA]</scope>
    <source>
        <strain evidence="3 4">MK1</strain>
    </source>
</reference>
<evidence type="ECO:0000256" key="1">
    <source>
        <dbReference type="ARBA" id="ARBA00023125"/>
    </source>
</evidence>
<gene>
    <name evidence="3" type="ORF">RCF98_03325</name>
</gene>
<evidence type="ECO:0000313" key="3">
    <source>
        <dbReference type="EMBL" id="WML91391.1"/>
    </source>
</evidence>
<dbReference type="Pfam" id="PF07282">
    <property type="entry name" value="Cas12f1-like_TNB"/>
    <property type="match status" value="1"/>
</dbReference>
<keyword evidence="1" id="KW-0238">DNA-binding</keyword>
<keyword evidence="4" id="KW-1185">Reference proteome</keyword>
<protein>
    <submittedName>
        <fullName evidence="3">Zinc ribbon domain-containing protein</fullName>
    </submittedName>
</protein>
<dbReference type="Proteomes" id="UP001236657">
    <property type="component" value="Chromosome"/>
</dbReference>